<organism evidence="6">
    <name type="scientific">freshwater metagenome</name>
    <dbReference type="NCBI Taxonomy" id="449393"/>
    <lineage>
        <taxon>unclassified sequences</taxon>
        <taxon>metagenomes</taxon>
        <taxon>ecological metagenomes</taxon>
    </lineage>
</organism>
<dbReference type="PANTHER" id="PTHR10993:SF7">
    <property type="entry name" value="LIPOYLTRANSFERASE 2, MITOCHONDRIAL-RELATED"/>
    <property type="match status" value="1"/>
</dbReference>
<proteinExistence type="inferred from homology"/>
<dbReference type="CDD" id="cd16444">
    <property type="entry name" value="LipB"/>
    <property type="match status" value="1"/>
</dbReference>
<dbReference type="HAMAP" id="MF_00013">
    <property type="entry name" value="LipB"/>
    <property type="match status" value="1"/>
</dbReference>
<dbReference type="NCBIfam" id="NF010925">
    <property type="entry name" value="PRK14345.1"/>
    <property type="match status" value="1"/>
</dbReference>
<keyword evidence="4" id="KW-0012">Acyltransferase</keyword>
<gene>
    <name evidence="6" type="ORF">UFOPK1650_00540</name>
</gene>
<feature type="domain" description="BPL/LPL catalytic" evidence="5">
    <location>
        <begin position="44"/>
        <end position="219"/>
    </location>
</feature>
<evidence type="ECO:0000259" key="5">
    <source>
        <dbReference type="PROSITE" id="PS51733"/>
    </source>
</evidence>
<dbReference type="InterPro" id="IPR020605">
    <property type="entry name" value="Octanoyltransferase_CS"/>
</dbReference>
<dbReference type="InterPro" id="IPR004143">
    <property type="entry name" value="BPL_LPL_catalytic"/>
</dbReference>
<dbReference type="UniPathway" id="UPA00538">
    <property type="reaction ID" value="UER00592"/>
</dbReference>
<dbReference type="PIRSF" id="PIRSF016262">
    <property type="entry name" value="LPLase"/>
    <property type="match status" value="1"/>
</dbReference>
<dbReference type="AlphaFoldDB" id="A0A6J6DUB6"/>
<evidence type="ECO:0000256" key="4">
    <source>
        <dbReference type="ARBA" id="ARBA00023315"/>
    </source>
</evidence>
<sequence length="219" mass="23771">MSLVQAPAVGISSLPLLSLLERGPQEYHQALELQRLIHGEVANGLRPSTLLLMEHQPVFTAGKRTELTDRPFSSTPVVDVDRGGKITWHGPGQLVGYPILRLRNPQELVGYVREIEQGIIDLLADFGVRGGRVDGRSGVWIEGERKIAAIGIRVAQGVTMHGFAINANCSLSPFEEIVPCGIRDATVTSISKELSRDVSVMDLLPLIEAKVVPILEGLT</sequence>
<dbReference type="InterPro" id="IPR045864">
    <property type="entry name" value="aa-tRNA-synth_II/BPL/LPL"/>
</dbReference>
<dbReference type="EC" id="2.3.1.181" evidence="2"/>
<dbReference type="SUPFAM" id="SSF55681">
    <property type="entry name" value="Class II aaRS and biotin synthetases"/>
    <property type="match status" value="1"/>
</dbReference>
<dbReference type="Gene3D" id="3.30.930.10">
    <property type="entry name" value="Bira Bifunctional Protein, Domain 2"/>
    <property type="match status" value="1"/>
</dbReference>
<evidence type="ECO:0000256" key="1">
    <source>
        <dbReference type="ARBA" id="ARBA00004821"/>
    </source>
</evidence>
<dbReference type="PROSITE" id="PS01313">
    <property type="entry name" value="LIPB"/>
    <property type="match status" value="1"/>
</dbReference>
<protein>
    <recommendedName>
        <fullName evidence="2">lipoyl(octanoyl) transferase</fullName>
        <ecNumber evidence="2">2.3.1.181</ecNumber>
    </recommendedName>
</protein>
<reference evidence="6" key="1">
    <citation type="submission" date="2020-05" db="EMBL/GenBank/DDBJ databases">
        <authorList>
            <person name="Chiriac C."/>
            <person name="Salcher M."/>
            <person name="Ghai R."/>
            <person name="Kavagutti S V."/>
        </authorList>
    </citation>
    <scope>NUCLEOTIDE SEQUENCE</scope>
</reference>
<evidence type="ECO:0000313" key="6">
    <source>
        <dbReference type="EMBL" id="CAB4567692.1"/>
    </source>
</evidence>
<evidence type="ECO:0000256" key="3">
    <source>
        <dbReference type="ARBA" id="ARBA00022679"/>
    </source>
</evidence>
<dbReference type="GO" id="GO:0033819">
    <property type="term" value="F:lipoyl(octanoyl) transferase activity"/>
    <property type="evidence" value="ECO:0007669"/>
    <property type="project" value="UniProtKB-EC"/>
</dbReference>
<accession>A0A6J6DUB6</accession>
<evidence type="ECO:0000256" key="2">
    <source>
        <dbReference type="ARBA" id="ARBA00012334"/>
    </source>
</evidence>
<dbReference type="GO" id="GO:0009249">
    <property type="term" value="P:protein lipoylation"/>
    <property type="evidence" value="ECO:0007669"/>
    <property type="project" value="InterPro"/>
</dbReference>
<name>A0A6J6DUB6_9ZZZZ</name>
<comment type="pathway">
    <text evidence="1">Protein modification; protein lipoylation via endogenous pathway; protein N(6)-(lipoyl)lysine from octanoyl-[acyl-carrier-protein]: step 1/2.</text>
</comment>
<dbReference type="Pfam" id="PF21948">
    <property type="entry name" value="LplA-B_cat"/>
    <property type="match status" value="1"/>
</dbReference>
<dbReference type="InterPro" id="IPR000544">
    <property type="entry name" value="Octanoyltransferase"/>
</dbReference>
<dbReference type="PROSITE" id="PS51733">
    <property type="entry name" value="BPL_LPL_CATALYTIC"/>
    <property type="match status" value="1"/>
</dbReference>
<dbReference type="PANTHER" id="PTHR10993">
    <property type="entry name" value="OCTANOYLTRANSFERASE"/>
    <property type="match status" value="1"/>
</dbReference>
<keyword evidence="3" id="KW-0808">Transferase</keyword>
<dbReference type="NCBIfam" id="TIGR00214">
    <property type="entry name" value="lipB"/>
    <property type="match status" value="1"/>
</dbReference>
<dbReference type="EMBL" id="CAEZTJ010000062">
    <property type="protein sequence ID" value="CAB4567692.1"/>
    <property type="molecule type" value="Genomic_DNA"/>
</dbReference>